<feature type="transmembrane region" description="Helical" evidence="6">
    <location>
        <begin position="137"/>
        <end position="156"/>
    </location>
</feature>
<feature type="transmembrane region" description="Helical" evidence="6">
    <location>
        <begin position="201"/>
        <end position="222"/>
    </location>
</feature>
<comment type="subcellular location">
    <subcellularLocation>
        <location evidence="1">Membrane</location>
        <topology evidence="1">Multi-pass membrane protein</topology>
    </subcellularLocation>
</comment>
<evidence type="ECO:0000256" key="2">
    <source>
        <dbReference type="ARBA" id="ARBA00022448"/>
    </source>
</evidence>
<dbReference type="GO" id="GO:0022857">
    <property type="term" value="F:transmembrane transporter activity"/>
    <property type="evidence" value="ECO:0007669"/>
    <property type="project" value="InterPro"/>
</dbReference>
<comment type="caution">
    <text evidence="8">The sequence shown here is derived from an EMBL/GenBank/DDBJ whole genome shotgun (WGS) entry which is preliminary data.</text>
</comment>
<dbReference type="InterPro" id="IPR036259">
    <property type="entry name" value="MFS_trans_sf"/>
</dbReference>
<keyword evidence="3 6" id="KW-0812">Transmembrane</keyword>
<dbReference type="PROSITE" id="PS50850">
    <property type="entry name" value="MFS"/>
    <property type="match status" value="1"/>
</dbReference>
<proteinExistence type="predicted"/>
<dbReference type="GO" id="GO:0005886">
    <property type="term" value="C:plasma membrane"/>
    <property type="evidence" value="ECO:0007669"/>
    <property type="project" value="TreeGrafter"/>
</dbReference>
<dbReference type="SUPFAM" id="SSF103473">
    <property type="entry name" value="MFS general substrate transporter"/>
    <property type="match status" value="1"/>
</dbReference>
<dbReference type="FunFam" id="1.20.1250.20:FF:000013">
    <property type="entry name" value="MFS general substrate transporter"/>
    <property type="match status" value="1"/>
</dbReference>
<evidence type="ECO:0000259" key="7">
    <source>
        <dbReference type="PROSITE" id="PS50850"/>
    </source>
</evidence>
<dbReference type="AlphaFoldDB" id="A0A0F4YRA9"/>
<feature type="transmembrane region" description="Helical" evidence="6">
    <location>
        <begin position="361"/>
        <end position="384"/>
    </location>
</feature>
<protein>
    <submittedName>
        <fullName evidence="8">Allantoate permease</fullName>
    </submittedName>
</protein>
<feature type="transmembrane region" description="Helical" evidence="6">
    <location>
        <begin position="268"/>
        <end position="287"/>
    </location>
</feature>
<evidence type="ECO:0000256" key="4">
    <source>
        <dbReference type="ARBA" id="ARBA00022989"/>
    </source>
</evidence>
<dbReference type="Gene3D" id="1.20.1250.20">
    <property type="entry name" value="MFS general substrate transporter like domains"/>
    <property type="match status" value="2"/>
</dbReference>
<feature type="transmembrane region" description="Helical" evidence="6">
    <location>
        <begin position="106"/>
        <end position="125"/>
    </location>
</feature>
<dbReference type="GeneID" id="25317928"/>
<dbReference type="Pfam" id="PF07690">
    <property type="entry name" value="MFS_1"/>
    <property type="match status" value="1"/>
</dbReference>
<feature type="transmembrane region" description="Helical" evidence="6">
    <location>
        <begin position="307"/>
        <end position="324"/>
    </location>
</feature>
<gene>
    <name evidence="8" type="ORF">T310_5584</name>
</gene>
<evidence type="ECO:0000256" key="5">
    <source>
        <dbReference type="ARBA" id="ARBA00023136"/>
    </source>
</evidence>
<dbReference type="EMBL" id="LASV01000263">
    <property type="protein sequence ID" value="KKA20391.1"/>
    <property type="molecule type" value="Genomic_DNA"/>
</dbReference>
<feature type="transmembrane region" description="Helical" evidence="6">
    <location>
        <begin position="40"/>
        <end position="58"/>
    </location>
</feature>
<keyword evidence="4 6" id="KW-1133">Transmembrane helix</keyword>
<dbReference type="OrthoDB" id="2985014at2759"/>
<dbReference type="Proteomes" id="UP000053958">
    <property type="component" value="Unassembled WGS sequence"/>
</dbReference>
<feature type="transmembrane region" description="Helical" evidence="6">
    <location>
        <begin position="426"/>
        <end position="446"/>
    </location>
</feature>
<organism evidence="8 9">
    <name type="scientific">Rasamsonia emersonii (strain ATCC 16479 / CBS 393.64 / IMI 116815)</name>
    <dbReference type="NCBI Taxonomy" id="1408163"/>
    <lineage>
        <taxon>Eukaryota</taxon>
        <taxon>Fungi</taxon>
        <taxon>Dikarya</taxon>
        <taxon>Ascomycota</taxon>
        <taxon>Pezizomycotina</taxon>
        <taxon>Eurotiomycetes</taxon>
        <taxon>Eurotiomycetidae</taxon>
        <taxon>Eurotiales</taxon>
        <taxon>Trichocomaceae</taxon>
        <taxon>Rasamsonia</taxon>
    </lineage>
</organism>
<keyword evidence="9" id="KW-1185">Reference proteome</keyword>
<feature type="transmembrane region" description="Helical" evidence="6">
    <location>
        <begin position="396"/>
        <end position="414"/>
    </location>
</feature>
<evidence type="ECO:0000256" key="6">
    <source>
        <dbReference type="SAM" id="Phobius"/>
    </source>
</evidence>
<dbReference type="RefSeq" id="XP_013327003.1">
    <property type="nucleotide sequence ID" value="XM_013471549.1"/>
</dbReference>
<accession>A0A0F4YRA9</accession>
<sequence length="467" mass="52014">MSSTSQEAVKEPPQSPEALVVEELPPVNEAKLLRKIDLHVLPMLFLVYFVAFLDRVNISNALTMSMPKELGLTGQQPNIALTVFFVPYVLFEIPSNIAMKRFNPHVWLSLSITAFGIVMLCQGFVQNYSGLIATRFFLGLAEAGIFPGSFYLISFWYKHEEAQQRFTLYWSSVIIAGAFGGLLATAIANMDGIRGLSNWRWIFIIEGILTIVVGIISFWGLADFPREAKWLTEEERRFVVAKTRTDESHKVSVTFRDVVNYFKDPKNYVVAIMYFSIVVPVYALAYFLPTIVQTLHYSVVQTQLHSVPPFAAALGLCLIMAYMSDKTRVRLPYILFGDALMIAGLAILVSIHGKEHFSTEYAGICLVTMGSLGAGASVVCWYLMNLKGHVERSIGSAWMISFGNTGGIVATFTFLKQDAPYYRTGYWVLIGVSIAGVVSALLYAALVQKERREAAKNGNEKAHMLSL</sequence>
<keyword evidence="2" id="KW-0813">Transport</keyword>
<evidence type="ECO:0000256" key="1">
    <source>
        <dbReference type="ARBA" id="ARBA00004141"/>
    </source>
</evidence>
<evidence type="ECO:0000313" key="9">
    <source>
        <dbReference type="Proteomes" id="UP000053958"/>
    </source>
</evidence>
<feature type="transmembrane region" description="Helical" evidence="6">
    <location>
        <begin position="168"/>
        <end position="189"/>
    </location>
</feature>
<feature type="transmembrane region" description="Helical" evidence="6">
    <location>
        <begin position="331"/>
        <end position="349"/>
    </location>
</feature>
<keyword evidence="5 6" id="KW-0472">Membrane</keyword>
<dbReference type="PANTHER" id="PTHR43791:SF46">
    <property type="entry name" value="MAJOR FACILITATOR SUPERFAMILY (MFS) PROFILE DOMAIN-CONTAINING PROTEIN-RELATED"/>
    <property type="match status" value="1"/>
</dbReference>
<dbReference type="STRING" id="1408163.A0A0F4YRA9"/>
<evidence type="ECO:0000313" key="8">
    <source>
        <dbReference type="EMBL" id="KKA20391.1"/>
    </source>
</evidence>
<reference evidence="8 9" key="1">
    <citation type="submission" date="2015-04" db="EMBL/GenBank/DDBJ databases">
        <authorList>
            <person name="Heijne W.H."/>
            <person name="Fedorova N.D."/>
            <person name="Nierman W.C."/>
            <person name="Vollebregt A.W."/>
            <person name="Zhao Z."/>
            <person name="Wu L."/>
            <person name="Kumar M."/>
            <person name="Stam H."/>
            <person name="van den Berg M.A."/>
            <person name="Pel H.J."/>
        </authorList>
    </citation>
    <scope>NUCLEOTIDE SEQUENCE [LARGE SCALE GENOMIC DNA]</scope>
    <source>
        <strain evidence="8 9">CBS 393.64</strain>
    </source>
</reference>
<dbReference type="FunFam" id="1.20.1250.20:FF:000034">
    <property type="entry name" value="MFS general substrate transporter"/>
    <property type="match status" value="1"/>
</dbReference>
<feature type="transmembrane region" description="Helical" evidence="6">
    <location>
        <begin position="78"/>
        <end position="99"/>
    </location>
</feature>
<dbReference type="PANTHER" id="PTHR43791">
    <property type="entry name" value="PERMEASE-RELATED"/>
    <property type="match status" value="1"/>
</dbReference>
<evidence type="ECO:0000256" key="3">
    <source>
        <dbReference type="ARBA" id="ARBA00022692"/>
    </source>
</evidence>
<name>A0A0F4YRA9_RASE3</name>
<feature type="domain" description="Major facilitator superfamily (MFS) profile" evidence="7">
    <location>
        <begin position="40"/>
        <end position="451"/>
    </location>
</feature>
<dbReference type="InterPro" id="IPR020846">
    <property type="entry name" value="MFS_dom"/>
</dbReference>
<dbReference type="InterPro" id="IPR011701">
    <property type="entry name" value="MFS"/>
</dbReference>